<keyword evidence="2" id="KW-1185">Reference proteome</keyword>
<dbReference type="EMBL" id="LVJH01000002">
    <property type="protein sequence ID" value="OAB46039.1"/>
    <property type="molecule type" value="Genomic_DNA"/>
</dbReference>
<gene>
    <name evidence="1" type="ORF">PGLA_01175</name>
</gene>
<dbReference type="Proteomes" id="UP000076967">
    <property type="component" value="Unassembled WGS sequence"/>
</dbReference>
<organism evidence="1 2">
    <name type="scientific">Paenibacillus glacialis</name>
    <dbReference type="NCBI Taxonomy" id="494026"/>
    <lineage>
        <taxon>Bacteria</taxon>
        <taxon>Bacillati</taxon>
        <taxon>Bacillota</taxon>
        <taxon>Bacilli</taxon>
        <taxon>Bacillales</taxon>
        <taxon>Paenibacillaceae</taxon>
        <taxon>Paenibacillus</taxon>
    </lineage>
</organism>
<dbReference type="AlphaFoldDB" id="A0A168NQR6"/>
<protein>
    <submittedName>
        <fullName evidence="1">Uncharacterized protein</fullName>
    </submittedName>
</protein>
<dbReference type="RefSeq" id="WP_084410649.1">
    <property type="nucleotide sequence ID" value="NZ_LVJH01000002.1"/>
</dbReference>
<reference evidence="1 2" key="1">
    <citation type="submission" date="2016-03" db="EMBL/GenBank/DDBJ databases">
        <title>Draft genome sequence of Paenibacillus glacialis DSM 22343.</title>
        <authorList>
            <person name="Shin S.-K."/>
            <person name="Yi H."/>
        </authorList>
    </citation>
    <scope>NUCLEOTIDE SEQUENCE [LARGE SCALE GENOMIC DNA]</scope>
    <source>
        <strain evidence="1 2">DSM 22343</strain>
    </source>
</reference>
<evidence type="ECO:0000313" key="1">
    <source>
        <dbReference type="EMBL" id="OAB46039.1"/>
    </source>
</evidence>
<accession>A0A168NQR6</accession>
<dbReference type="STRING" id="494026.PGLA_01175"/>
<evidence type="ECO:0000313" key="2">
    <source>
        <dbReference type="Proteomes" id="UP000076967"/>
    </source>
</evidence>
<proteinExistence type="predicted"/>
<sequence length="203" mass="22930">MSLLFIGSLFMIYWSYYRLGEQTLKRIGQWILICVSIIMLAGCGKNDADFSIFLTEFSQSPTEIRESVQQKIQEKLGEEPKVTITTAALYVEQKILLEYAAGEHEIIIVPEDIMKRYTQQGAHMVLDQDFDSAKFTEGVFEGGVMDETTNEIITEKHLFAIPLSKMKLFEGLDFPTEGLFATIPFSTSSVENSVKVMKAMIGE</sequence>
<dbReference type="OrthoDB" id="2652444at2"/>
<comment type="caution">
    <text evidence="1">The sequence shown here is derived from an EMBL/GenBank/DDBJ whole genome shotgun (WGS) entry which is preliminary data.</text>
</comment>
<name>A0A168NQR6_9BACL</name>